<evidence type="ECO:0000313" key="2">
    <source>
        <dbReference type="Proteomes" id="UP000054549"/>
    </source>
</evidence>
<dbReference type="Proteomes" id="UP000054549">
    <property type="component" value="Unassembled WGS sequence"/>
</dbReference>
<proteinExistence type="predicted"/>
<reference evidence="1 2" key="1">
    <citation type="submission" date="2014-04" db="EMBL/GenBank/DDBJ databases">
        <title>Evolutionary Origins and Diversification of the Mycorrhizal Mutualists.</title>
        <authorList>
            <consortium name="DOE Joint Genome Institute"/>
            <consortium name="Mycorrhizal Genomics Consortium"/>
            <person name="Kohler A."/>
            <person name="Kuo A."/>
            <person name="Nagy L.G."/>
            <person name="Floudas D."/>
            <person name="Copeland A."/>
            <person name="Barry K.W."/>
            <person name="Cichocki N."/>
            <person name="Veneault-Fourrey C."/>
            <person name="LaButti K."/>
            <person name="Lindquist E.A."/>
            <person name="Lipzen A."/>
            <person name="Lundell T."/>
            <person name="Morin E."/>
            <person name="Murat C."/>
            <person name="Riley R."/>
            <person name="Ohm R."/>
            <person name="Sun H."/>
            <person name="Tunlid A."/>
            <person name="Henrissat B."/>
            <person name="Grigoriev I.V."/>
            <person name="Hibbett D.S."/>
            <person name="Martin F."/>
        </authorList>
    </citation>
    <scope>NUCLEOTIDE SEQUENCE [LARGE SCALE GENOMIC DNA]</scope>
    <source>
        <strain evidence="1 2">Koide BX008</strain>
    </source>
</reference>
<dbReference type="OrthoDB" id="3061698at2759"/>
<feature type="non-terminal residue" evidence="1">
    <location>
        <position position="94"/>
    </location>
</feature>
<protein>
    <submittedName>
        <fullName evidence="1">Uncharacterized protein</fullName>
    </submittedName>
</protein>
<feature type="non-terminal residue" evidence="1">
    <location>
        <position position="1"/>
    </location>
</feature>
<dbReference type="HOGENOM" id="CLU_185699_0_0_1"/>
<accession>A0A0C2S5S6</accession>
<gene>
    <name evidence="1" type="ORF">M378DRAFT_41437</name>
</gene>
<organism evidence="1 2">
    <name type="scientific">Amanita muscaria (strain Koide BX008)</name>
    <dbReference type="NCBI Taxonomy" id="946122"/>
    <lineage>
        <taxon>Eukaryota</taxon>
        <taxon>Fungi</taxon>
        <taxon>Dikarya</taxon>
        <taxon>Basidiomycota</taxon>
        <taxon>Agaricomycotina</taxon>
        <taxon>Agaricomycetes</taxon>
        <taxon>Agaricomycetidae</taxon>
        <taxon>Agaricales</taxon>
        <taxon>Pluteineae</taxon>
        <taxon>Amanitaceae</taxon>
        <taxon>Amanita</taxon>
    </lineage>
</organism>
<dbReference type="EMBL" id="KN818348">
    <property type="protein sequence ID" value="KIL58085.1"/>
    <property type="molecule type" value="Genomic_DNA"/>
</dbReference>
<sequence>SPTTTRPVPHSTRRDRSARVALQNIDTFLGEDAVIITALDNIPFNRHEELLSMSREELVNVALDLNSKLPQALSIDTSEDRPFTFIRNAIEVLV</sequence>
<name>A0A0C2S5S6_AMAMK</name>
<dbReference type="AlphaFoldDB" id="A0A0C2S5S6"/>
<keyword evidence="2" id="KW-1185">Reference proteome</keyword>
<evidence type="ECO:0000313" key="1">
    <source>
        <dbReference type="EMBL" id="KIL58085.1"/>
    </source>
</evidence>
<dbReference type="InParanoid" id="A0A0C2S5S6"/>